<evidence type="ECO:0000259" key="5">
    <source>
        <dbReference type="PROSITE" id="PS51462"/>
    </source>
</evidence>
<keyword evidence="3 4" id="KW-0378">Hydrolase</keyword>
<comment type="similarity">
    <text evidence="2 4">Belongs to the Nudix hydrolase family.</text>
</comment>
<dbReference type="Pfam" id="PF00293">
    <property type="entry name" value="NUDIX"/>
    <property type="match status" value="1"/>
</dbReference>
<dbReference type="RefSeq" id="WP_189148956.1">
    <property type="nucleotide sequence ID" value="NZ_BAABER010000012.1"/>
</dbReference>
<dbReference type="EMBL" id="BMMU01000013">
    <property type="protein sequence ID" value="GGJ41261.1"/>
    <property type="molecule type" value="Genomic_DNA"/>
</dbReference>
<dbReference type="PROSITE" id="PS00893">
    <property type="entry name" value="NUDIX_BOX"/>
    <property type="match status" value="1"/>
</dbReference>
<keyword evidence="7" id="KW-1185">Reference proteome</keyword>
<evidence type="ECO:0000256" key="2">
    <source>
        <dbReference type="ARBA" id="ARBA00005582"/>
    </source>
</evidence>
<dbReference type="Gene3D" id="3.90.79.10">
    <property type="entry name" value="Nucleoside Triphosphate Pyrophosphohydrolase"/>
    <property type="match status" value="1"/>
</dbReference>
<proteinExistence type="inferred from homology"/>
<dbReference type="PRINTS" id="PR00502">
    <property type="entry name" value="NUDIXFAMILY"/>
</dbReference>
<reference evidence="6" key="1">
    <citation type="journal article" date="2014" name="Int. J. Syst. Evol. Microbiol.">
        <title>Complete genome sequence of Corynebacterium casei LMG S-19264T (=DSM 44701T), isolated from a smear-ripened cheese.</title>
        <authorList>
            <consortium name="US DOE Joint Genome Institute (JGI-PGF)"/>
            <person name="Walter F."/>
            <person name="Albersmeier A."/>
            <person name="Kalinowski J."/>
            <person name="Ruckert C."/>
        </authorList>
    </citation>
    <scope>NUCLEOTIDE SEQUENCE</scope>
    <source>
        <strain evidence="6">CGMCC 4.7272</strain>
    </source>
</reference>
<evidence type="ECO:0000256" key="3">
    <source>
        <dbReference type="ARBA" id="ARBA00022801"/>
    </source>
</evidence>
<comment type="cofactor">
    <cofactor evidence="1">
        <name>Mg(2+)</name>
        <dbReference type="ChEBI" id="CHEBI:18420"/>
    </cofactor>
</comment>
<dbReference type="InterPro" id="IPR020476">
    <property type="entry name" value="Nudix_hydrolase"/>
</dbReference>
<gene>
    <name evidence="6" type="ORF">GCM10012282_42680</name>
</gene>
<dbReference type="InterPro" id="IPR015797">
    <property type="entry name" value="NUDIX_hydrolase-like_dom_sf"/>
</dbReference>
<evidence type="ECO:0000256" key="1">
    <source>
        <dbReference type="ARBA" id="ARBA00001946"/>
    </source>
</evidence>
<evidence type="ECO:0000313" key="6">
    <source>
        <dbReference type="EMBL" id="GGJ41261.1"/>
    </source>
</evidence>
<dbReference type="AlphaFoldDB" id="A0A917NYQ0"/>
<reference evidence="6" key="2">
    <citation type="submission" date="2020-09" db="EMBL/GenBank/DDBJ databases">
        <authorList>
            <person name="Sun Q."/>
            <person name="Zhou Y."/>
        </authorList>
    </citation>
    <scope>NUCLEOTIDE SEQUENCE</scope>
    <source>
        <strain evidence="6">CGMCC 4.7272</strain>
    </source>
</reference>
<organism evidence="6 7">
    <name type="scientific">Streptomyces lacrimifluminis</name>
    <dbReference type="NCBI Taxonomy" id="1500077"/>
    <lineage>
        <taxon>Bacteria</taxon>
        <taxon>Bacillati</taxon>
        <taxon>Actinomycetota</taxon>
        <taxon>Actinomycetes</taxon>
        <taxon>Kitasatosporales</taxon>
        <taxon>Streptomycetaceae</taxon>
        <taxon>Streptomyces</taxon>
    </lineage>
</organism>
<feature type="domain" description="Nudix hydrolase" evidence="5">
    <location>
        <begin position="4"/>
        <end position="141"/>
    </location>
</feature>
<protein>
    <recommendedName>
        <fullName evidence="5">Nudix hydrolase domain-containing protein</fullName>
    </recommendedName>
</protein>
<evidence type="ECO:0000313" key="7">
    <source>
        <dbReference type="Proteomes" id="UP000625682"/>
    </source>
</evidence>
<dbReference type="InterPro" id="IPR000086">
    <property type="entry name" value="NUDIX_hydrolase_dom"/>
</dbReference>
<sequence>MRKTLRVAAYAVVVRNGQILLARSPADGGGHEWVLPGGGMEHGEDPYDTVRRELMEETGYRVDVTGLLGIDSVRHTFTHRRRRPVDHQGLRLVYEGLITGGELRPETNGSTDLAAWHDLGAVAGLRKVRMVDAGLELWLERPVTGRVTKAAGQGWETGPVERGYPGK</sequence>
<accession>A0A917NYQ0</accession>
<dbReference type="CDD" id="cd02883">
    <property type="entry name" value="NUDIX_Hydrolase"/>
    <property type="match status" value="1"/>
</dbReference>
<dbReference type="SUPFAM" id="SSF55811">
    <property type="entry name" value="Nudix"/>
    <property type="match status" value="1"/>
</dbReference>
<dbReference type="PROSITE" id="PS51462">
    <property type="entry name" value="NUDIX"/>
    <property type="match status" value="1"/>
</dbReference>
<name>A0A917NYQ0_9ACTN</name>
<comment type="caution">
    <text evidence="6">The sequence shown here is derived from an EMBL/GenBank/DDBJ whole genome shotgun (WGS) entry which is preliminary data.</text>
</comment>
<evidence type="ECO:0000256" key="4">
    <source>
        <dbReference type="RuleBase" id="RU003476"/>
    </source>
</evidence>
<dbReference type="GO" id="GO:0016787">
    <property type="term" value="F:hydrolase activity"/>
    <property type="evidence" value="ECO:0007669"/>
    <property type="project" value="UniProtKB-KW"/>
</dbReference>
<dbReference type="Proteomes" id="UP000625682">
    <property type="component" value="Unassembled WGS sequence"/>
</dbReference>
<dbReference type="InterPro" id="IPR020084">
    <property type="entry name" value="NUDIX_hydrolase_CS"/>
</dbReference>
<dbReference type="PANTHER" id="PTHR43046:SF14">
    <property type="entry name" value="MUTT_NUDIX FAMILY PROTEIN"/>
    <property type="match status" value="1"/>
</dbReference>
<dbReference type="PANTHER" id="PTHR43046">
    <property type="entry name" value="GDP-MANNOSE MANNOSYL HYDROLASE"/>
    <property type="match status" value="1"/>
</dbReference>